<dbReference type="GO" id="GO:0004867">
    <property type="term" value="F:serine-type endopeptidase inhibitor activity"/>
    <property type="evidence" value="ECO:0007669"/>
    <property type="project" value="UniProtKB-KW"/>
</dbReference>
<dbReference type="AlphaFoldDB" id="A0AAV6R5X4"/>
<name>A0AAV6R5X4_SOLSE</name>
<comment type="caution">
    <text evidence="8">The sequence shown here is derived from an EMBL/GenBank/DDBJ whole genome shotgun (WGS) entry which is preliminary data.</text>
</comment>
<keyword evidence="5" id="KW-1015">Disulfide bond</keyword>
<feature type="domain" description="BPTI/Kunitz inhibitor" evidence="7">
    <location>
        <begin position="185"/>
        <end position="235"/>
    </location>
</feature>
<keyword evidence="6" id="KW-1133">Transmembrane helix</keyword>
<dbReference type="PANTHER" id="PTHR10083:SF374">
    <property type="entry name" value="BPTI_KUNITZ INHIBITOR DOMAIN-CONTAINING PROTEIN"/>
    <property type="match status" value="1"/>
</dbReference>
<keyword evidence="2" id="KW-0964">Secreted</keyword>
<evidence type="ECO:0000313" key="9">
    <source>
        <dbReference type="Proteomes" id="UP000693946"/>
    </source>
</evidence>
<feature type="domain" description="BPTI/Kunitz inhibitor" evidence="7">
    <location>
        <begin position="65"/>
        <end position="115"/>
    </location>
</feature>
<evidence type="ECO:0000256" key="6">
    <source>
        <dbReference type="SAM" id="Phobius"/>
    </source>
</evidence>
<accession>A0AAV6R5X4</accession>
<dbReference type="SMART" id="SM00131">
    <property type="entry name" value="KU"/>
    <property type="match status" value="3"/>
</dbReference>
<protein>
    <submittedName>
        <fullName evidence="8">Tissue factor pathway inhibitor 2</fullName>
    </submittedName>
</protein>
<keyword evidence="4" id="KW-0722">Serine protease inhibitor</keyword>
<evidence type="ECO:0000256" key="3">
    <source>
        <dbReference type="ARBA" id="ARBA00022690"/>
    </source>
</evidence>
<comment type="subcellular location">
    <subcellularLocation>
        <location evidence="1">Secreted</location>
    </subcellularLocation>
</comment>
<dbReference type="EMBL" id="JAGKHQ010000013">
    <property type="protein sequence ID" value="KAG7499864.1"/>
    <property type="molecule type" value="Genomic_DNA"/>
</dbReference>
<reference evidence="8 9" key="1">
    <citation type="journal article" date="2021" name="Sci. Rep.">
        <title>Chromosome anchoring in Senegalese sole (Solea senegalensis) reveals sex-associated markers and genome rearrangements in flatfish.</title>
        <authorList>
            <person name="Guerrero-Cozar I."/>
            <person name="Gomez-Garrido J."/>
            <person name="Berbel C."/>
            <person name="Martinez-Blanch J.F."/>
            <person name="Alioto T."/>
            <person name="Claros M.G."/>
            <person name="Gagnaire P.A."/>
            <person name="Manchado M."/>
        </authorList>
    </citation>
    <scope>NUCLEOTIDE SEQUENCE [LARGE SCALE GENOMIC DNA]</scope>
    <source>
        <strain evidence="8">Sse05_10M</strain>
    </source>
</reference>
<evidence type="ECO:0000256" key="4">
    <source>
        <dbReference type="ARBA" id="ARBA00022900"/>
    </source>
</evidence>
<dbReference type="InterPro" id="IPR020901">
    <property type="entry name" value="Prtase_inh_Kunz-CS"/>
</dbReference>
<dbReference type="InterPro" id="IPR050098">
    <property type="entry name" value="TFPI/VKTCI-like"/>
</dbReference>
<evidence type="ECO:0000313" key="8">
    <source>
        <dbReference type="EMBL" id="KAG7499864.1"/>
    </source>
</evidence>
<keyword evidence="3" id="KW-0646">Protease inhibitor</keyword>
<sequence>MEMSHHIPAPKIPLPNSYKWTRDGSVKETRARARKITTMGSCTFALFTLFSSLYSVLALAPKEACLLEVDEGPCRGEIERYYYNTITQKCEVFYYGGCQGNANNFRSYPECQKTCFRIPKIPQICRFPKQEGPCRALFRRYFFNMSTMQCESFYYGGCQGNSNRFQDHTSCMEYCSPRKTVPVLCLDPLDKGSCSASIPRYYYNKATKKCEEFVYSGCGGSSNNFVSRQSCTNTCVKGRKKHTGQGKVRRVRRNRNNHMFFASV</sequence>
<gene>
    <name evidence="8" type="ORF">JOB18_001674</name>
</gene>
<feature type="domain" description="BPTI/Kunitz inhibitor" evidence="7">
    <location>
        <begin position="125"/>
        <end position="175"/>
    </location>
</feature>
<evidence type="ECO:0000256" key="5">
    <source>
        <dbReference type="ARBA" id="ARBA00023157"/>
    </source>
</evidence>
<feature type="transmembrane region" description="Helical" evidence="6">
    <location>
        <begin position="36"/>
        <end position="57"/>
    </location>
</feature>
<organism evidence="8 9">
    <name type="scientific">Solea senegalensis</name>
    <name type="common">Senegalese sole</name>
    <dbReference type="NCBI Taxonomy" id="28829"/>
    <lineage>
        <taxon>Eukaryota</taxon>
        <taxon>Metazoa</taxon>
        <taxon>Chordata</taxon>
        <taxon>Craniata</taxon>
        <taxon>Vertebrata</taxon>
        <taxon>Euteleostomi</taxon>
        <taxon>Actinopterygii</taxon>
        <taxon>Neopterygii</taxon>
        <taxon>Teleostei</taxon>
        <taxon>Neoteleostei</taxon>
        <taxon>Acanthomorphata</taxon>
        <taxon>Carangaria</taxon>
        <taxon>Pleuronectiformes</taxon>
        <taxon>Pleuronectoidei</taxon>
        <taxon>Soleidae</taxon>
        <taxon>Solea</taxon>
    </lineage>
</organism>
<keyword evidence="9" id="KW-1185">Reference proteome</keyword>
<keyword evidence="6" id="KW-0472">Membrane</keyword>
<dbReference type="InterPro" id="IPR002223">
    <property type="entry name" value="Kunitz_BPTI"/>
</dbReference>
<dbReference type="CDD" id="cd22617">
    <property type="entry name" value="Kunitz_TFPI2_2-like"/>
    <property type="match status" value="1"/>
</dbReference>
<dbReference type="PROSITE" id="PS50279">
    <property type="entry name" value="BPTI_KUNITZ_2"/>
    <property type="match status" value="3"/>
</dbReference>
<dbReference type="GO" id="GO:0005615">
    <property type="term" value="C:extracellular space"/>
    <property type="evidence" value="ECO:0007669"/>
    <property type="project" value="TreeGrafter"/>
</dbReference>
<keyword evidence="6" id="KW-0812">Transmembrane</keyword>
<evidence type="ECO:0000256" key="1">
    <source>
        <dbReference type="ARBA" id="ARBA00004613"/>
    </source>
</evidence>
<dbReference type="PANTHER" id="PTHR10083">
    <property type="entry name" value="KUNITZ-TYPE PROTEASE INHIBITOR-RELATED"/>
    <property type="match status" value="1"/>
</dbReference>
<evidence type="ECO:0000259" key="7">
    <source>
        <dbReference type="PROSITE" id="PS50279"/>
    </source>
</evidence>
<dbReference type="PROSITE" id="PS00280">
    <property type="entry name" value="BPTI_KUNITZ_1"/>
    <property type="match status" value="2"/>
</dbReference>
<evidence type="ECO:0000256" key="2">
    <source>
        <dbReference type="ARBA" id="ARBA00022525"/>
    </source>
</evidence>
<dbReference type="FunFam" id="4.10.410.10:FF:000011">
    <property type="entry name" value="Tissue factor pathway inhibitor"/>
    <property type="match status" value="2"/>
</dbReference>
<dbReference type="CDD" id="cd22615">
    <property type="entry name" value="Kunitz_TFPI1_TFPI2_3-like"/>
    <property type="match status" value="1"/>
</dbReference>
<dbReference type="Pfam" id="PF00014">
    <property type="entry name" value="Kunitz_BPTI"/>
    <property type="match status" value="3"/>
</dbReference>
<proteinExistence type="predicted"/>
<dbReference type="Proteomes" id="UP000693946">
    <property type="component" value="Linkage Group LG20"/>
</dbReference>